<evidence type="ECO:0000313" key="2">
    <source>
        <dbReference type="Proteomes" id="UP000189660"/>
    </source>
</evidence>
<dbReference type="Proteomes" id="UP000189660">
    <property type="component" value="Chromosome"/>
</dbReference>
<dbReference type="RefSeq" id="WP_078038806.1">
    <property type="nucleotide sequence ID" value="NZ_CP015820.1"/>
</dbReference>
<accession>A0A1U9M8E6</accession>
<dbReference type="EMBL" id="CP015820">
    <property type="protein sequence ID" value="AQT41587.1"/>
    <property type="molecule type" value="Genomic_DNA"/>
</dbReference>
<protein>
    <submittedName>
        <fullName evidence="1">Rhamnan synthesis protein F</fullName>
    </submittedName>
</protein>
<dbReference type="AlphaFoldDB" id="A0A1U9M8E6"/>
<proteinExistence type="predicted"/>
<dbReference type="InterPro" id="IPR007739">
    <property type="entry name" value="RgpF"/>
</dbReference>
<sequence length="563" mass="65600">MGFLNKGKLNTFFWKTFSFFVAKAKRHVGYAPFNKRLPSVAIIYDPSHDPNFHLSDYLGYLTDNFNIILFLPESYRSSPEINIEKCWRVYYFGPHELQNRIKFYFSRFLLSAHPIRFVLINANVGRFLMHYLWQKHIASLLLIGENYPLEGKTLNRVIAYATRVIYDRYETFMKTLTNALWAFPDSVDYLVPPDSKNAEELQNYISRITDIGYKAQKQLIQENKDAEFLSNSSEFDIPYWTGKNKPRFNRFRYARHYVRNYKSGASAARPRAGFHPGIYAENHDRGEERVDPFVHYLKSDKPDGKWNWNVLTSPDIVSSPDIGLKIALHIHAYYPHMLEAILEKLRANKIRPDLFISVKSESDKLSVQLLVDKYEGKTVIEVVPNRGRDIGPLFTEFGKELVQHYEIIGHIHTKQSLHKTDRKMVASWNTFLMTNLLGDGKTIKMADVILHYMQTHEKTALIFPDDKYAVGWAGNYQAGLELAKRLKIETLPKYIVFPTGTMFWAKADVLKPFVNLDLQWNDYPQEPLALDGTFLHAIERMFTLTCYQKGYDIVTTYLPHISR</sequence>
<keyword evidence="2" id="KW-1185">Reference proteome</keyword>
<evidence type="ECO:0000313" key="1">
    <source>
        <dbReference type="EMBL" id="AQT41587.1"/>
    </source>
</evidence>
<reference evidence="1 2" key="1">
    <citation type="submission" date="2016-11" db="EMBL/GenBank/DDBJ databases">
        <title>Comparative genomics of Bartonella apis.</title>
        <authorList>
            <person name="Engel P."/>
        </authorList>
    </citation>
    <scope>NUCLEOTIDE SEQUENCE [LARGE SCALE GENOMIC DNA]</scope>
    <source>
        <strain evidence="1 2">BBC0178</strain>
    </source>
</reference>
<gene>
    <name evidence="1" type="ORF">BBC0178_000790</name>
</gene>
<dbReference type="KEGG" id="bapa:BBC0178_000790"/>
<dbReference type="OrthoDB" id="9816424at2"/>
<dbReference type="Pfam" id="PF05045">
    <property type="entry name" value="RgpF"/>
    <property type="match status" value="1"/>
</dbReference>
<name>A0A1U9M8E6_9HYPH</name>
<organism evidence="1 2">
    <name type="scientific">Bartonella apihabitans</name>
    <dbReference type="NCBI Taxonomy" id="2750929"/>
    <lineage>
        <taxon>Bacteria</taxon>
        <taxon>Pseudomonadati</taxon>
        <taxon>Pseudomonadota</taxon>
        <taxon>Alphaproteobacteria</taxon>
        <taxon>Hyphomicrobiales</taxon>
        <taxon>Bartonellaceae</taxon>
        <taxon>Bartonella</taxon>
    </lineage>
</organism>